<sequence>MATKKRKRRRKVGVKRNFRDPTAVRRFLLYLFAQRSHLGGAWRNNVFPTSIFKDCLLCVRMGERRRRRSNNHKRNSPLIGLSIKPTDGVFPPVLLFIGPGATRVLLGGTAGVHDSQSYVKIKKKEIESQLVFKEILSIYFFVPLRCCHSVNSIGLS</sequence>
<proteinExistence type="predicted"/>
<dbReference type="AlphaFoldDB" id="E9G236"/>
<dbReference type="Proteomes" id="UP000000305">
    <property type="component" value="Unassembled WGS sequence"/>
</dbReference>
<organism evidence="1 2">
    <name type="scientific">Daphnia pulex</name>
    <name type="common">Water flea</name>
    <dbReference type="NCBI Taxonomy" id="6669"/>
    <lineage>
        <taxon>Eukaryota</taxon>
        <taxon>Metazoa</taxon>
        <taxon>Ecdysozoa</taxon>
        <taxon>Arthropoda</taxon>
        <taxon>Crustacea</taxon>
        <taxon>Branchiopoda</taxon>
        <taxon>Diplostraca</taxon>
        <taxon>Cladocera</taxon>
        <taxon>Anomopoda</taxon>
        <taxon>Daphniidae</taxon>
        <taxon>Daphnia</taxon>
    </lineage>
</organism>
<dbReference type="InParanoid" id="E9G236"/>
<accession>E9G236</accession>
<evidence type="ECO:0000313" key="2">
    <source>
        <dbReference type="Proteomes" id="UP000000305"/>
    </source>
</evidence>
<reference evidence="1 2" key="1">
    <citation type="journal article" date="2011" name="Science">
        <title>The ecoresponsive genome of Daphnia pulex.</title>
        <authorList>
            <person name="Colbourne J.K."/>
            <person name="Pfrender M.E."/>
            <person name="Gilbert D."/>
            <person name="Thomas W.K."/>
            <person name="Tucker A."/>
            <person name="Oakley T.H."/>
            <person name="Tokishita S."/>
            <person name="Aerts A."/>
            <person name="Arnold G.J."/>
            <person name="Basu M.K."/>
            <person name="Bauer D.J."/>
            <person name="Caceres C.E."/>
            <person name="Carmel L."/>
            <person name="Casola C."/>
            <person name="Choi J.H."/>
            <person name="Detter J.C."/>
            <person name="Dong Q."/>
            <person name="Dusheyko S."/>
            <person name="Eads B.D."/>
            <person name="Frohlich T."/>
            <person name="Geiler-Samerotte K.A."/>
            <person name="Gerlach D."/>
            <person name="Hatcher P."/>
            <person name="Jogdeo S."/>
            <person name="Krijgsveld J."/>
            <person name="Kriventseva E.V."/>
            <person name="Kultz D."/>
            <person name="Laforsch C."/>
            <person name="Lindquist E."/>
            <person name="Lopez J."/>
            <person name="Manak J.R."/>
            <person name="Muller J."/>
            <person name="Pangilinan J."/>
            <person name="Patwardhan R.P."/>
            <person name="Pitluck S."/>
            <person name="Pritham E.J."/>
            <person name="Rechtsteiner A."/>
            <person name="Rho M."/>
            <person name="Rogozin I.B."/>
            <person name="Sakarya O."/>
            <person name="Salamov A."/>
            <person name="Schaack S."/>
            <person name="Shapiro H."/>
            <person name="Shiga Y."/>
            <person name="Skalitzky C."/>
            <person name="Smith Z."/>
            <person name="Souvorov A."/>
            <person name="Sung W."/>
            <person name="Tang Z."/>
            <person name="Tsuchiya D."/>
            <person name="Tu H."/>
            <person name="Vos H."/>
            <person name="Wang M."/>
            <person name="Wolf Y.I."/>
            <person name="Yamagata H."/>
            <person name="Yamada T."/>
            <person name="Ye Y."/>
            <person name="Shaw J.R."/>
            <person name="Andrews J."/>
            <person name="Crease T.J."/>
            <person name="Tang H."/>
            <person name="Lucas S.M."/>
            <person name="Robertson H.M."/>
            <person name="Bork P."/>
            <person name="Koonin E.V."/>
            <person name="Zdobnov E.M."/>
            <person name="Grigoriev I.V."/>
            <person name="Lynch M."/>
            <person name="Boore J.L."/>
        </authorList>
    </citation>
    <scope>NUCLEOTIDE SEQUENCE [LARGE SCALE GENOMIC DNA]</scope>
</reference>
<keyword evidence="2" id="KW-1185">Reference proteome</keyword>
<dbReference type="EMBL" id="GL732530">
    <property type="protein sequence ID" value="EFX86178.1"/>
    <property type="molecule type" value="Genomic_DNA"/>
</dbReference>
<dbReference type="HOGENOM" id="CLU_1688548_0_0_1"/>
<name>E9G236_DAPPU</name>
<evidence type="ECO:0000313" key="1">
    <source>
        <dbReference type="EMBL" id="EFX86178.1"/>
    </source>
</evidence>
<gene>
    <name evidence="1" type="ORF">DAPPUDRAFT_308421</name>
</gene>
<protein>
    <submittedName>
        <fullName evidence="1">Uncharacterized protein</fullName>
    </submittedName>
</protein>
<dbReference type="KEGG" id="dpx:DAPPUDRAFT_308421"/>